<evidence type="ECO:0000313" key="1">
    <source>
        <dbReference type="EMBL" id="KAK9943236.1"/>
    </source>
</evidence>
<comment type="caution">
    <text evidence="1">The sequence shown here is derived from an EMBL/GenBank/DDBJ whole genome shotgun (WGS) entry which is preliminary data.</text>
</comment>
<dbReference type="EMBL" id="JBEDUW010000002">
    <property type="protein sequence ID" value="KAK9943236.1"/>
    <property type="molecule type" value="Genomic_DNA"/>
</dbReference>
<name>A0AAW1Y3B4_RUBAR</name>
<proteinExistence type="predicted"/>
<dbReference type="AlphaFoldDB" id="A0AAW1Y3B4"/>
<sequence length="92" mass="11178">MAEHRTCRRRRRGHVVRHDVDARERRGTGLEGVAQERERDRVHAWIAVKARQQLGDRRLEDLREATTRDREQQGLFVKQRRRWTAQQGRARW</sequence>
<organism evidence="1 2">
    <name type="scientific">Rubus argutus</name>
    <name type="common">Southern blackberry</name>
    <dbReference type="NCBI Taxonomy" id="59490"/>
    <lineage>
        <taxon>Eukaryota</taxon>
        <taxon>Viridiplantae</taxon>
        <taxon>Streptophyta</taxon>
        <taxon>Embryophyta</taxon>
        <taxon>Tracheophyta</taxon>
        <taxon>Spermatophyta</taxon>
        <taxon>Magnoliopsida</taxon>
        <taxon>eudicotyledons</taxon>
        <taxon>Gunneridae</taxon>
        <taxon>Pentapetalae</taxon>
        <taxon>rosids</taxon>
        <taxon>fabids</taxon>
        <taxon>Rosales</taxon>
        <taxon>Rosaceae</taxon>
        <taxon>Rosoideae</taxon>
        <taxon>Rosoideae incertae sedis</taxon>
        <taxon>Rubus</taxon>
    </lineage>
</organism>
<gene>
    <name evidence="1" type="ORF">M0R45_008851</name>
</gene>
<evidence type="ECO:0000313" key="2">
    <source>
        <dbReference type="Proteomes" id="UP001457282"/>
    </source>
</evidence>
<reference evidence="1 2" key="1">
    <citation type="journal article" date="2023" name="G3 (Bethesda)">
        <title>A chromosome-length genome assembly and annotation of blackberry (Rubus argutus, cv. 'Hillquist').</title>
        <authorList>
            <person name="Bruna T."/>
            <person name="Aryal R."/>
            <person name="Dudchenko O."/>
            <person name="Sargent D.J."/>
            <person name="Mead D."/>
            <person name="Buti M."/>
            <person name="Cavallini A."/>
            <person name="Hytonen T."/>
            <person name="Andres J."/>
            <person name="Pham M."/>
            <person name="Weisz D."/>
            <person name="Mascagni F."/>
            <person name="Usai G."/>
            <person name="Natali L."/>
            <person name="Bassil N."/>
            <person name="Fernandez G.E."/>
            <person name="Lomsadze A."/>
            <person name="Armour M."/>
            <person name="Olukolu B."/>
            <person name="Poorten T."/>
            <person name="Britton C."/>
            <person name="Davik J."/>
            <person name="Ashrafi H."/>
            <person name="Aiden E.L."/>
            <person name="Borodovsky M."/>
            <person name="Worthington M."/>
        </authorList>
    </citation>
    <scope>NUCLEOTIDE SEQUENCE [LARGE SCALE GENOMIC DNA]</scope>
    <source>
        <strain evidence="1">PI 553951</strain>
    </source>
</reference>
<protein>
    <submittedName>
        <fullName evidence="1">Uncharacterized protein</fullName>
    </submittedName>
</protein>
<keyword evidence="2" id="KW-1185">Reference proteome</keyword>
<dbReference type="Proteomes" id="UP001457282">
    <property type="component" value="Unassembled WGS sequence"/>
</dbReference>
<accession>A0AAW1Y3B4</accession>